<comment type="caution">
    <text evidence="1">The sequence shown here is derived from an EMBL/GenBank/DDBJ whole genome shotgun (WGS) entry which is preliminary data.</text>
</comment>
<keyword evidence="2" id="KW-1185">Reference proteome</keyword>
<protein>
    <submittedName>
        <fullName evidence="1">Nucleoid-associated protein</fullName>
    </submittedName>
</protein>
<proteinExistence type="predicted"/>
<evidence type="ECO:0000313" key="2">
    <source>
        <dbReference type="Proteomes" id="UP001595916"/>
    </source>
</evidence>
<dbReference type="Proteomes" id="UP001595916">
    <property type="component" value="Unassembled WGS sequence"/>
</dbReference>
<accession>A0ABV9QIK1</accession>
<dbReference type="RefSeq" id="WP_379787654.1">
    <property type="nucleotide sequence ID" value="NZ_JBHSHL010000013.1"/>
</dbReference>
<reference evidence="2" key="1">
    <citation type="journal article" date="2019" name="Int. J. Syst. Evol. Microbiol.">
        <title>The Global Catalogue of Microorganisms (GCM) 10K type strain sequencing project: providing services to taxonomists for standard genome sequencing and annotation.</title>
        <authorList>
            <consortium name="The Broad Institute Genomics Platform"/>
            <consortium name="The Broad Institute Genome Sequencing Center for Infectious Disease"/>
            <person name="Wu L."/>
            <person name="Ma J."/>
        </authorList>
    </citation>
    <scope>NUCLEOTIDE SEQUENCE [LARGE SCALE GENOMIC DNA]</scope>
    <source>
        <strain evidence="2">CCUG 46385</strain>
    </source>
</reference>
<dbReference type="EMBL" id="JBHSHL010000013">
    <property type="protein sequence ID" value="MFC4804162.1"/>
    <property type="molecule type" value="Genomic_DNA"/>
</dbReference>
<name>A0ABV9QIK1_9FIRM</name>
<dbReference type="InterPro" id="IPR007358">
    <property type="entry name" value="Nucleoid_associated_NdpA"/>
</dbReference>
<organism evidence="1 2">
    <name type="scientific">Filifactor villosus</name>
    <dbReference type="NCBI Taxonomy" id="29374"/>
    <lineage>
        <taxon>Bacteria</taxon>
        <taxon>Bacillati</taxon>
        <taxon>Bacillota</taxon>
        <taxon>Clostridia</taxon>
        <taxon>Peptostreptococcales</taxon>
        <taxon>Filifactoraceae</taxon>
        <taxon>Filifactor</taxon>
    </lineage>
</organism>
<sequence length="340" mass="39522">MFELEKPILYKAVIHTLNKNEELPSFSTLEIDREEEMTYDFLLKHIGSLYRSGDMKWARFEEDSLVDAMMSSLDENLDRFMEVTRDIASLLHKTIYENRAGLASCDLAFILFEMQEVMYFGCFKWNHKKLLIRGSEITNDGSIWTLVNKEDLYLPNRSKVDEGFLLHLKYKDIAVIDREYVINGEKVLLLSELLLKTENALSEKEKLKEFRDISSNLEEKFVGEDFNQKVEIKKAVLDSVFENGAVQVSDIVDKAFEDQTELKSIYENAFKKSNLWGTPVVIPETSLKKNYEKQTIITDTGIEINVPIRLFEDKNVLEFVAEQDGSWSVVIKNINKFFDK</sequence>
<gene>
    <name evidence="1" type="ORF">ACFO4R_03625</name>
</gene>
<evidence type="ECO:0000313" key="1">
    <source>
        <dbReference type="EMBL" id="MFC4804162.1"/>
    </source>
</evidence>
<dbReference type="Pfam" id="PF04245">
    <property type="entry name" value="NA37"/>
    <property type="match status" value="1"/>
</dbReference>